<dbReference type="OrthoDB" id="1933717at2759"/>
<evidence type="ECO:0000256" key="1">
    <source>
        <dbReference type="ARBA" id="ARBA00023002"/>
    </source>
</evidence>
<dbReference type="SUPFAM" id="SSF51735">
    <property type="entry name" value="NAD(P)-binding Rossmann-fold domains"/>
    <property type="match status" value="1"/>
</dbReference>
<sequence length="329" mass="36458">MTETFKNSCVLSPSFESPNPAKVPPLQAPRWLAAMWKKVLAVLLGVIVGYWLIDDFNPDVVQGKRVLITGGSGGIGEQMAYHFARMGASVIVTARRENRLQQVVARCRELGDKSAIFDYIPADMSNLTDTDRVMNEVRARLGGLDYLVLNHIISAPLGLWVGSTENLTHLDKLFDVNFKAYVHLTSHALPLLTQSNGHIIVMSSLSGKIAQPFTIAYSASKFALNGFFNGLRQELKMKNCDISITLCVIGFVGTENAVRELENFHQDFLLKSVPPEDPADAALAVIKGGATGVRELHFPYFSMKIVTILRDIVPQTMELFFRQVYQLNS</sequence>
<name>A0A210PW67_MIZYE</name>
<dbReference type="InterPro" id="IPR051253">
    <property type="entry name" value="11-beta-HSD"/>
</dbReference>
<dbReference type="PANTHER" id="PTHR44279:SF2">
    <property type="entry name" value="HYDROXYSTEROID (11-BETA) DEHYDROGENASE 1-LIKE B-RELATED"/>
    <property type="match status" value="1"/>
</dbReference>
<evidence type="ECO:0000313" key="4">
    <source>
        <dbReference type="Proteomes" id="UP000242188"/>
    </source>
</evidence>
<gene>
    <name evidence="3" type="ORF">KP79_PYT23245</name>
</gene>
<dbReference type="STRING" id="6573.A0A210PW67"/>
<dbReference type="SMART" id="SM00822">
    <property type="entry name" value="PKS_KR"/>
    <property type="match status" value="1"/>
</dbReference>
<reference evidence="3 4" key="1">
    <citation type="journal article" date="2017" name="Nat. Ecol. Evol.">
        <title>Scallop genome provides insights into evolution of bilaterian karyotype and development.</title>
        <authorList>
            <person name="Wang S."/>
            <person name="Zhang J."/>
            <person name="Jiao W."/>
            <person name="Li J."/>
            <person name="Xun X."/>
            <person name="Sun Y."/>
            <person name="Guo X."/>
            <person name="Huan P."/>
            <person name="Dong B."/>
            <person name="Zhang L."/>
            <person name="Hu X."/>
            <person name="Sun X."/>
            <person name="Wang J."/>
            <person name="Zhao C."/>
            <person name="Wang Y."/>
            <person name="Wang D."/>
            <person name="Huang X."/>
            <person name="Wang R."/>
            <person name="Lv J."/>
            <person name="Li Y."/>
            <person name="Zhang Z."/>
            <person name="Liu B."/>
            <person name="Lu W."/>
            <person name="Hui Y."/>
            <person name="Liang J."/>
            <person name="Zhou Z."/>
            <person name="Hou R."/>
            <person name="Li X."/>
            <person name="Liu Y."/>
            <person name="Li H."/>
            <person name="Ning X."/>
            <person name="Lin Y."/>
            <person name="Zhao L."/>
            <person name="Xing Q."/>
            <person name="Dou J."/>
            <person name="Li Y."/>
            <person name="Mao J."/>
            <person name="Guo H."/>
            <person name="Dou H."/>
            <person name="Li T."/>
            <person name="Mu C."/>
            <person name="Jiang W."/>
            <person name="Fu Q."/>
            <person name="Fu X."/>
            <person name="Miao Y."/>
            <person name="Liu J."/>
            <person name="Yu Q."/>
            <person name="Li R."/>
            <person name="Liao H."/>
            <person name="Li X."/>
            <person name="Kong Y."/>
            <person name="Jiang Z."/>
            <person name="Chourrout D."/>
            <person name="Li R."/>
            <person name="Bao Z."/>
        </authorList>
    </citation>
    <scope>NUCLEOTIDE SEQUENCE [LARGE SCALE GENOMIC DNA]</scope>
    <source>
        <strain evidence="3 4">PY_sf001</strain>
    </source>
</reference>
<evidence type="ECO:0000259" key="2">
    <source>
        <dbReference type="SMART" id="SM00822"/>
    </source>
</evidence>
<dbReference type="EMBL" id="NEDP02005452">
    <property type="protein sequence ID" value="OWF40730.1"/>
    <property type="molecule type" value="Genomic_DNA"/>
</dbReference>
<dbReference type="PANTHER" id="PTHR44279">
    <property type="entry name" value="HYDROXYSTEROID (11-BETA) DEHYDROGENASE 1-LIKE B-RELATED"/>
    <property type="match status" value="1"/>
</dbReference>
<keyword evidence="4" id="KW-1185">Reference proteome</keyword>
<dbReference type="PROSITE" id="PS00061">
    <property type="entry name" value="ADH_SHORT"/>
    <property type="match status" value="1"/>
</dbReference>
<organism evidence="3 4">
    <name type="scientific">Mizuhopecten yessoensis</name>
    <name type="common">Japanese scallop</name>
    <name type="synonym">Patinopecten yessoensis</name>
    <dbReference type="NCBI Taxonomy" id="6573"/>
    <lineage>
        <taxon>Eukaryota</taxon>
        <taxon>Metazoa</taxon>
        <taxon>Spiralia</taxon>
        <taxon>Lophotrochozoa</taxon>
        <taxon>Mollusca</taxon>
        <taxon>Bivalvia</taxon>
        <taxon>Autobranchia</taxon>
        <taxon>Pteriomorphia</taxon>
        <taxon>Pectinida</taxon>
        <taxon>Pectinoidea</taxon>
        <taxon>Pectinidae</taxon>
        <taxon>Mizuhopecten</taxon>
    </lineage>
</organism>
<feature type="domain" description="Ketoreductase" evidence="2">
    <location>
        <begin position="64"/>
        <end position="255"/>
    </location>
</feature>
<dbReference type="Gene3D" id="3.40.50.720">
    <property type="entry name" value="NAD(P)-binding Rossmann-like Domain"/>
    <property type="match status" value="1"/>
</dbReference>
<proteinExistence type="predicted"/>
<evidence type="ECO:0000313" key="3">
    <source>
        <dbReference type="EMBL" id="OWF40730.1"/>
    </source>
</evidence>
<dbReference type="PRINTS" id="PR00081">
    <property type="entry name" value="GDHRDH"/>
</dbReference>
<dbReference type="Pfam" id="PF00106">
    <property type="entry name" value="adh_short"/>
    <property type="match status" value="1"/>
</dbReference>
<comment type="caution">
    <text evidence="3">The sequence shown here is derived from an EMBL/GenBank/DDBJ whole genome shotgun (WGS) entry which is preliminary data.</text>
</comment>
<keyword evidence="1" id="KW-0560">Oxidoreductase</keyword>
<dbReference type="InterPro" id="IPR036291">
    <property type="entry name" value="NAD(P)-bd_dom_sf"/>
</dbReference>
<accession>A0A210PW67</accession>
<dbReference type="InterPro" id="IPR002347">
    <property type="entry name" value="SDR_fam"/>
</dbReference>
<protein>
    <submittedName>
        <fullName evidence="3">Hydroxysteroid 11-beta-dehydrogenase 1-like protein</fullName>
    </submittedName>
</protein>
<dbReference type="AlphaFoldDB" id="A0A210PW67"/>
<dbReference type="GO" id="GO:0016491">
    <property type="term" value="F:oxidoreductase activity"/>
    <property type="evidence" value="ECO:0007669"/>
    <property type="project" value="UniProtKB-KW"/>
</dbReference>
<dbReference type="Proteomes" id="UP000242188">
    <property type="component" value="Unassembled WGS sequence"/>
</dbReference>
<dbReference type="InterPro" id="IPR020904">
    <property type="entry name" value="Sc_DH/Rdtase_CS"/>
</dbReference>
<dbReference type="InterPro" id="IPR057326">
    <property type="entry name" value="KR_dom"/>
</dbReference>
<dbReference type="GO" id="GO:0006629">
    <property type="term" value="P:lipid metabolic process"/>
    <property type="evidence" value="ECO:0007669"/>
    <property type="project" value="UniProtKB-ARBA"/>
</dbReference>